<keyword evidence="2" id="KW-1185">Reference proteome</keyword>
<evidence type="ECO:0000313" key="1">
    <source>
        <dbReference type="EMBL" id="GBG30769.1"/>
    </source>
</evidence>
<reference evidence="1 2" key="1">
    <citation type="submission" date="2017-12" db="EMBL/GenBank/DDBJ databases">
        <title>Sequencing, de novo assembly and annotation of complete genome of a new Thraustochytrid species, strain FCC1311.</title>
        <authorList>
            <person name="Sedici K."/>
            <person name="Godart F."/>
            <person name="Aiese Cigliano R."/>
            <person name="Sanseverino W."/>
            <person name="Barakat M."/>
            <person name="Ortet P."/>
            <person name="Marechal E."/>
            <person name="Cagnac O."/>
            <person name="Amato A."/>
        </authorList>
    </citation>
    <scope>NUCLEOTIDE SEQUENCE [LARGE SCALE GENOMIC DNA]</scope>
</reference>
<dbReference type="Proteomes" id="UP000241890">
    <property type="component" value="Unassembled WGS sequence"/>
</dbReference>
<dbReference type="EMBL" id="BEYU01000084">
    <property type="protein sequence ID" value="GBG30769.1"/>
    <property type="molecule type" value="Genomic_DNA"/>
</dbReference>
<dbReference type="InParanoid" id="A0A2R5GKC5"/>
<dbReference type="Gene3D" id="3.40.50.300">
    <property type="entry name" value="P-loop containing nucleotide triphosphate hydrolases"/>
    <property type="match status" value="1"/>
</dbReference>
<accession>A0A2R5GKC5</accession>
<dbReference type="InterPro" id="IPR027417">
    <property type="entry name" value="P-loop_NTPase"/>
</dbReference>
<dbReference type="AlphaFoldDB" id="A0A2R5GKC5"/>
<evidence type="ECO:0000313" key="2">
    <source>
        <dbReference type="Proteomes" id="UP000241890"/>
    </source>
</evidence>
<dbReference type="SUPFAM" id="SSF52540">
    <property type="entry name" value="P-loop containing nucleoside triphosphate hydrolases"/>
    <property type="match status" value="1"/>
</dbReference>
<name>A0A2R5GKC5_9STRA</name>
<organism evidence="1 2">
    <name type="scientific">Hondaea fermentalgiana</name>
    <dbReference type="NCBI Taxonomy" id="2315210"/>
    <lineage>
        <taxon>Eukaryota</taxon>
        <taxon>Sar</taxon>
        <taxon>Stramenopiles</taxon>
        <taxon>Bigyra</taxon>
        <taxon>Labyrinthulomycetes</taxon>
        <taxon>Thraustochytrida</taxon>
        <taxon>Thraustochytriidae</taxon>
        <taxon>Hondaea</taxon>
    </lineage>
</organism>
<gene>
    <name evidence="1" type="ORF">FCC1311_069892</name>
</gene>
<comment type="caution">
    <text evidence="1">The sequence shown here is derived from an EMBL/GenBank/DDBJ whole genome shotgun (WGS) entry which is preliminary data.</text>
</comment>
<dbReference type="OrthoDB" id="9805536at2759"/>
<proteinExistence type="predicted"/>
<protein>
    <submittedName>
        <fullName evidence="1">ATPase1</fullName>
    </submittedName>
</protein>
<sequence>MGGAAPTPPPVVQRVGSAKKRSATGVTLRVRGQEGRLMVLEEQFIPGGDGGVVRAGDTFGSGDAAAAPLGVVLYSAHGLYFGARLPHAQDAIVNDMEVISRPTAPLRLTKAATRDAEKAQHSVLEALCIDGNPDEASDEEVFRPQPRDIERKVIKVGWNVGIPSVDVLTPLGRGQSMLFATPDGPGMGKHRDSFMLEVASGLLNSDVNVDTHVWACLPPRTSPDDTNTVLTPERVRAALGGRSTLVESTTPSSETQDDADVLGVLASYVTCTLAETRRDAGGDAVLMLPDLRSHYRLWMRGLHLAAEHFKEKRGHVPSALFAPGADRADLRQYYSSLIQRSALLRTGGSLSTLQGVFTSAPGANKEAEETPIAWAELVKDTRRTASELSRLKVLNDRGIPLTSKNLAKIGIRVDPPQLTDLQTQHAEELKSISDGHIVMNGQGEDLFEFDFQNSLTRIGIGFNKVVSGDTRPFALRQVAGPLRLELSHLMDVAPDATDAGVPELVRKYARALRHEPGKFLSLPEEVLLVHAVAMGVDPSEGLPQMNDDLARQIKENKDKIDLDALSKLFAQ</sequence>